<dbReference type="OrthoDB" id="9768127at2"/>
<dbReference type="GO" id="GO:0009898">
    <property type="term" value="C:cytoplasmic side of plasma membrane"/>
    <property type="evidence" value="ECO:0007669"/>
    <property type="project" value="TreeGrafter"/>
</dbReference>
<dbReference type="Pfam" id="PF14450">
    <property type="entry name" value="FtsA"/>
    <property type="match status" value="1"/>
</dbReference>
<dbReference type="GO" id="GO:0032153">
    <property type="term" value="C:cell division site"/>
    <property type="evidence" value="ECO:0007669"/>
    <property type="project" value="TreeGrafter"/>
</dbReference>
<dbReference type="SMART" id="SM00842">
    <property type="entry name" value="FtsA"/>
    <property type="match status" value="1"/>
</dbReference>
<evidence type="ECO:0000259" key="6">
    <source>
        <dbReference type="SMART" id="SM00842"/>
    </source>
</evidence>
<dbReference type="InterPro" id="IPR003494">
    <property type="entry name" value="SHS2_FtsA"/>
</dbReference>
<dbReference type="PIRSF" id="PIRSF003101">
    <property type="entry name" value="FtsA"/>
    <property type="match status" value="1"/>
</dbReference>
<evidence type="ECO:0000256" key="3">
    <source>
        <dbReference type="ARBA" id="ARBA00023136"/>
    </source>
</evidence>
<comment type="similarity">
    <text evidence="5">Belongs to the FtsA/MreB family.</text>
</comment>
<dbReference type="InterPro" id="IPR050696">
    <property type="entry name" value="FtsA/MreB"/>
</dbReference>
<name>A0A1M6KDL1_9CLOT</name>
<evidence type="ECO:0000313" key="8">
    <source>
        <dbReference type="Proteomes" id="UP000184310"/>
    </source>
</evidence>
<dbReference type="GO" id="GO:0051301">
    <property type="term" value="P:cell division"/>
    <property type="evidence" value="ECO:0007669"/>
    <property type="project" value="UniProtKB-KW"/>
</dbReference>
<keyword evidence="2 5" id="KW-0132">Cell division</keyword>
<sequence>MIGYVVGLDLGSAIINATLAEENNNGEFQILHSVSKESKGIIKGNIVDIDKASIVIKECINELIKQSNVHIKGIYVGVGSYNGRIVSKKNIYYTDTDNEIITRKNIEKLIDMSKNVSLTDKEIVVQCIVNNFYNKEMGIVYNPTNKKCTSLELNSDIFISQKELLNNIKKAVITAGFEVSGFTLRINSLKKIFLGEKTATSNMLLIDVGAEKTEIAFYKNNELVALSYIPLGGENITNDLAICASIPKEEAETIKKTYSSCFIRKLEDENSFKAGNYEIDNKLFYNVIIARIDEIINFIYEDLLNSGFYEEIDSLILLGNGLNYFEGIKRIFEEKFKKKVINITKYDLDIKDSSAITSIAIVKDAYDNVKLVYDENNIPGKEITNTDERKKDSISSKNTYLKKIRGFFDF</sequence>
<evidence type="ECO:0000256" key="2">
    <source>
        <dbReference type="ARBA" id="ARBA00022618"/>
    </source>
</evidence>
<dbReference type="STRING" id="1121302.SAMN02745163_02167"/>
<dbReference type="Proteomes" id="UP000184310">
    <property type="component" value="Unassembled WGS sequence"/>
</dbReference>
<keyword evidence="1" id="KW-1003">Cell membrane</keyword>
<comment type="subunit">
    <text evidence="5">Interacts with FtsZ.</text>
</comment>
<dbReference type="PANTHER" id="PTHR32432:SF4">
    <property type="entry name" value="CELL DIVISION PROTEIN FTSA"/>
    <property type="match status" value="1"/>
</dbReference>
<dbReference type="EMBL" id="FQZB01000009">
    <property type="protein sequence ID" value="SHJ57021.1"/>
    <property type="molecule type" value="Genomic_DNA"/>
</dbReference>
<keyword evidence="4 5" id="KW-0131">Cell cycle</keyword>
<evidence type="ECO:0000313" key="7">
    <source>
        <dbReference type="EMBL" id="SHJ57021.1"/>
    </source>
</evidence>
<comment type="function">
    <text evidence="5">Cell division protein that is involved in the assembly of the Z ring. May serve as a membrane anchor for the Z ring.</text>
</comment>
<dbReference type="InterPro" id="IPR020823">
    <property type="entry name" value="Cell_div_FtsA"/>
</dbReference>
<dbReference type="InterPro" id="IPR043129">
    <property type="entry name" value="ATPase_NBD"/>
</dbReference>
<dbReference type="RefSeq" id="WP_072987070.1">
    <property type="nucleotide sequence ID" value="NZ_FQZB01000009.1"/>
</dbReference>
<reference evidence="7 8" key="1">
    <citation type="submission" date="2016-11" db="EMBL/GenBank/DDBJ databases">
        <authorList>
            <person name="Jaros S."/>
            <person name="Januszkiewicz K."/>
            <person name="Wedrychowicz H."/>
        </authorList>
    </citation>
    <scope>NUCLEOTIDE SEQUENCE [LARGE SCALE GENOMIC DNA]</scope>
    <source>
        <strain evidence="7 8">DSM 21758</strain>
    </source>
</reference>
<organism evidence="7 8">
    <name type="scientific">Clostridium cavendishii DSM 21758</name>
    <dbReference type="NCBI Taxonomy" id="1121302"/>
    <lineage>
        <taxon>Bacteria</taxon>
        <taxon>Bacillati</taxon>
        <taxon>Bacillota</taxon>
        <taxon>Clostridia</taxon>
        <taxon>Eubacteriales</taxon>
        <taxon>Clostridiaceae</taxon>
        <taxon>Clostridium</taxon>
    </lineage>
</organism>
<dbReference type="Gene3D" id="3.30.420.40">
    <property type="match status" value="2"/>
</dbReference>
<dbReference type="AlphaFoldDB" id="A0A1M6KDL1"/>
<dbReference type="SUPFAM" id="SSF53067">
    <property type="entry name" value="Actin-like ATPase domain"/>
    <property type="match status" value="2"/>
</dbReference>
<evidence type="ECO:0000256" key="1">
    <source>
        <dbReference type="ARBA" id="ARBA00022475"/>
    </source>
</evidence>
<protein>
    <recommendedName>
        <fullName evidence="5">Cell division protein FtsA</fullName>
    </recommendedName>
</protein>
<keyword evidence="3" id="KW-0472">Membrane</keyword>
<gene>
    <name evidence="7" type="ORF">SAMN02745163_02167</name>
</gene>
<evidence type="ECO:0000256" key="4">
    <source>
        <dbReference type="ARBA" id="ARBA00023306"/>
    </source>
</evidence>
<proteinExistence type="inferred from homology"/>
<evidence type="ECO:0000256" key="5">
    <source>
        <dbReference type="PIRNR" id="PIRNR003101"/>
    </source>
</evidence>
<keyword evidence="8" id="KW-1185">Reference proteome</keyword>
<dbReference type="PANTHER" id="PTHR32432">
    <property type="entry name" value="CELL DIVISION PROTEIN FTSA-RELATED"/>
    <property type="match status" value="1"/>
</dbReference>
<feature type="domain" description="SHS2" evidence="6">
    <location>
        <begin position="5"/>
        <end position="189"/>
    </location>
</feature>
<accession>A0A1M6KDL1</accession>